<feature type="non-terminal residue" evidence="1">
    <location>
        <position position="1"/>
    </location>
</feature>
<sequence>FQLAVIMASFIIHKPRQWSPSTRATLNRVMAFIKACKEQIDLLKNSITNEEANTKGWHGIKGSDASNADVIAHKHGVIDLINLFVLAL</sequence>
<dbReference type="EMBL" id="JAKUCV010006263">
    <property type="protein sequence ID" value="KAJ4828096.1"/>
    <property type="molecule type" value="Genomic_DNA"/>
</dbReference>
<reference evidence="1" key="2">
    <citation type="journal article" date="2023" name="Plants (Basel)">
        <title>Annotation of the Turnera subulata (Passifloraceae) Draft Genome Reveals the S-Locus Evolved after the Divergence of Turneroideae from Passifloroideae in a Stepwise Manner.</title>
        <authorList>
            <person name="Henning P.M."/>
            <person name="Roalson E.H."/>
            <person name="Mir W."/>
            <person name="McCubbin A.G."/>
            <person name="Shore J.S."/>
        </authorList>
    </citation>
    <scope>NUCLEOTIDE SEQUENCE</scope>
    <source>
        <strain evidence="1">F60SS</strain>
    </source>
</reference>
<dbReference type="OrthoDB" id="10426039at2759"/>
<keyword evidence="2" id="KW-1185">Reference proteome</keyword>
<organism evidence="1 2">
    <name type="scientific">Turnera subulata</name>
    <dbReference type="NCBI Taxonomy" id="218843"/>
    <lineage>
        <taxon>Eukaryota</taxon>
        <taxon>Viridiplantae</taxon>
        <taxon>Streptophyta</taxon>
        <taxon>Embryophyta</taxon>
        <taxon>Tracheophyta</taxon>
        <taxon>Spermatophyta</taxon>
        <taxon>Magnoliopsida</taxon>
        <taxon>eudicotyledons</taxon>
        <taxon>Gunneridae</taxon>
        <taxon>Pentapetalae</taxon>
        <taxon>rosids</taxon>
        <taxon>fabids</taxon>
        <taxon>Malpighiales</taxon>
        <taxon>Passifloraceae</taxon>
        <taxon>Turnera</taxon>
    </lineage>
</organism>
<reference evidence="1" key="1">
    <citation type="submission" date="2022-02" db="EMBL/GenBank/DDBJ databases">
        <authorList>
            <person name="Henning P.M."/>
            <person name="McCubbin A.G."/>
            <person name="Shore J.S."/>
        </authorList>
    </citation>
    <scope>NUCLEOTIDE SEQUENCE</scope>
    <source>
        <strain evidence="1">F60SS</strain>
        <tissue evidence="1">Leaves</tissue>
    </source>
</reference>
<gene>
    <name evidence="1" type="ORF">Tsubulata_045538</name>
</gene>
<accession>A0A9Q0FCY9</accession>
<evidence type="ECO:0000313" key="2">
    <source>
        <dbReference type="Proteomes" id="UP001141552"/>
    </source>
</evidence>
<proteinExistence type="predicted"/>
<name>A0A9Q0FCY9_9ROSI</name>
<comment type="caution">
    <text evidence="1">The sequence shown here is derived from an EMBL/GenBank/DDBJ whole genome shotgun (WGS) entry which is preliminary data.</text>
</comment>
<protein>
    <submittedName>
        <fullName evidence="1">Uncharacterized protein</fullName>
    </submittedName>
</protein>
<dbReference type="Proteomes" id="UP001141552">
    <property type="component" value="Unassembled WGS sequence"/>
</dbReference>
<evidence type="ECO:0000313" key="1">
    <source>
        <dbReference type="EMBL" id="KAJ4828096.1"/>
    </source>
</evidence>
<dbReference type="AlphaFoldDB" id="A0A9Q0FCY9"/>